<evidence type="ECO:0000313" key="10">
    <source>
        <dbReference type="Proteomes" id="UP000199519"/>
    </source>
</evidence>
<evidence type="ECO:0000313" key="3">
    <source>
        <dbReference type="EMBL" id="SDF11762.1"/>
    </source>
</evidence>
<evidence type="ECO:0000313" key="6">
    <source>
        <dbReference type="EMBL" id="TDS29807.1"/>
    </source>
</evidence>
<dbReference type="EMBL" id="FOHG01000007">
    <property type="protein sequence ID" value="SES81700.1"/>
    <property type="molecule type" value="Genomic_DNA"/>
</dbReference>
<evidence type="ECO:0000313" key="11">
    <source>
        <dbReference type="Proteomes" id="UP000247389"/>
    </source>
</evidence>
<evidence type="ECO:0000313" key="7">
    <source>
        <dbReference type="EMBL" id="TDX45464.1"/>
    </source>
</evidence>
<dbReference type="Proteomes" id="UP000199519">
    <property type="component" value="Unassembled WGS sequence"/>
</dbReference>
<dbReference type="EMBL" id="FNBJ01000006">
    <property type="protein sequence ID" value="SDF11762.1"/>
    <property type="molecule type" value="Genomic_DNA"/>
</dbReference>
<organism evidence="2 14">
    <name type="scientific">Halanaerobium congolense</name>
    <dbReference type="NCBI Taxonomy" id="54121"/>
    <lineage>
        <taxon>Bacteria</taxon>
        <taxon>Bacillati</taxon>
        <taxon>Bacillota</taxon>
        <taxon>Clostridia</taxon>
        <taxon>Halanaerobiales</taxon>
        <taxon>Halanaerobiaceae</taxon>
        <taxon>Halanaerobium</taxon>
    </lineage>
</organism>
<reference evidence="8 10" key="1">
    <citation type="submission" date="2016-10" db="EMBL/GenBank/DDBJ databases">
        <authorList>
            <person name="Varghese N."/>
            <person name="Submissions S."/>
        </authorList>
    </citation>
    <scope>NUCLEOTIDE SEQUENCE [LARGE SCALE GENOMIC DNA]</scope>
    <source>
        <strain evidence="2 14">WG10</strain>
        <strain evidence="3 10">WG2</strain>
        <strain evidence="5 8">WG5</strain>
    </source>
</reference>
<evidence type="ECO:0000313" key="12">
    <source>
        <dbReference type="Proteomes" id="UP000295472"/>
    </source>
</evidence>
<dbReference type="Proteomes" id="UP000295472">
    <property type="component" value="Unassembled WGS sequence"/>
</dbReference>
<evidence type="ECO:0000313" key="1">
    <source>
        <dbReference type="EMBL" id="PXV66998.1"/>
    </source>
</evidence>
<dbReference type="Proteomes" id="UP000324896">
    <property type="component" value="Unassembled WGS sequence"/>
</dbReference>
<reference evidence="6 13" key="4">
    <citation type="submission" date="2019-03" db="EMBL/GenBank/DDBJ databases">
        <title>Deep subsurface shale carbon reservoir microbial communities from Ohio and West Virginia, USA.</title>
        <authorList>
            <person name="Wrighton K."/>
        </authorList>
    </citation>
    <scope>NUCLEOTIDE SEQUENCE [LARGE SCALE GENOMIC DNA]</scope>
    <source>
        <strain evidence="6 13">UTICA-S4D12</strain>
    </source>
</reference>
<sequence length="36" mass="4184">MNSREELAAASRELDNGSFIKNKKDKNPEQINKFIF</sequence>
<dbReference type="EMBL" id="FNEH01000005">
    <property type="protein sequence ID" value="SDI38475.1"/>
    <property type="molecule type" value="Genomic_DNA"/>
</dbReference>
<reference evidence="1 11" key="3">
    <citation type="submission" date="2018-04" db="EMBL/GenBank/DDBJ databases">
        <title>Subsurface microbial communities from deep shales in Ohio and West Virginia, USA.</title>
        <authorList>
            <person name="Wrighton K."/>
        </authorList>
    </citation>
    <scope>NUCLEOTIDE SEQUENCE [LARGE SCALE GENOMIC DNA]</scope>
    <source>
        <strain evidence="7 12">DSMZ 11287</strain>
        <strain evidence="1 11">MSL28</strain>
    </source>
</reference>
<dbReference type="EMBL" id="FMYT01000008">
    <property type="protein sequence ID" value="SDC54756.1"/>
    <property type="molecule type" value="Genomic_DNA"/>
</dbReference>
<evidence type="ECO:0000313" key="2">
    <source>
        <dbReference type="EMBL" id="SDC54756.1"/>
    </source>
</evidence>
<name>A0A1G6MIE1_9FIRM</name>
<reference evidence="4 9" key="2">
    <citation type="submission" date="2016-10" db="EMBL/GenBank/DDBJ databases">
        <authorList>
            <person name="de Groot N.N."/>
        </authorList>
    </citation>
    <scope>NUCLEOTIDE SEQUENCE [LARGE SCALE GENOMIC DNA]</scope>
    <source>
        <strain evidence="4 9">WG7</strain>
    </source>
</reference>
<dbReference type="Proteomes" id="UP000198612">
    <property type="component" value="Unassembled WGS sequence"/>
</dbReference>
<dbReference type="EMBL" id="SOEF01000007">
    <property type="protein sequence ID" value="TDX45464.1"/>
    <property type="molecule type" value="Genomic_DNA"/>
</dbReference>
<accession>A0A1G6MIE1</accession>
<evidence type="ECO:0000313" key="13">
    <source>
        <dbReference type="Proteomes" id="UP000295758"/>
    </source>
</evidence>
<dbReference type="STRING" id="54121.SAMN04515653_105100"/>
<evidence type="ECO:0000313" key="14">
    <source>
        <dbReference type="Proteomes" id="UP000324896"/>
    </source>
</evidence>
<protein>
    <submittedName>
        <fullName evidence="2">Uncharacterized protein</fullName>
    </submittedName>
</protein>
<proteinExistence type="predicted"/>
<dbReference type="Proteomes" id="UP000198945">
    <property type="component" value="Unassembled WGS sequence"/>
</dbReference>
<dbReference type="Proteomes" id="UP000295758">
    <property type="component" value="Unassembled WGS sequence"/>
</dbReference>
<evidence type="ECO:0000313" key="8">
    <source>
        <dbReference type="Proteomes" id="UP000198612"/>
    </source>
</evidence>
<keyword evidence="10" id="KW-1185">Reference proteome</keyword>
<evidence type="ECO:0000313" key="5">
    <source>
        <dbReference type="EMBL" id="SES81700.1"/>
    </source>
</evidence>
<dbReference type="EMBL" id="QICM01000009">
    <property type="protein sequence ID" value="PXV66998.1"/>
    <property type="molecule type" value="Genomic_DNA"/>
</dbReference>
<evidence type="ECO:0000313" key="9">
    <source>
        <dbReference type="Proteomes" id="UP000198945"/>
    </source>
</evidence>
<dbReference type="EMBL" id="SOAA01000016">
    <property type="protein sequence ID" value="TDS29807.1"/>
    <property type="molecule type" value="Genomic_DNA"/>
</dbReference>
<gene>
    <name evidence="6" type="ORF">BY453_11623</name>
    <name evidence="7" type="ORF">C7954_10731</name>
    <name evidence="1" type="ORF">C8C78_10948</name>
    <name evidence="2" type="ORF">SAMN04488597_10868</name>
    <name evidence="3" type="ORF">SAMN04488598_10680</name>
    <name evidence="5" type="ORF">SAMN04515652_10723</name>
    <name evidence="4" type="ORF">SAMN04515654_105100</name>
</gene>
<dbReference type="AlphaFoldDB" id="A0A1G6MIE1"/>
<evidence type="ECO:0000313" key="4">
    <source>
        <dbReference type="EMBL" id="SDI38475.1"/>
    </source>
</evidence>
<dbReference type="Proteomes" id="UP000247389">
    <property type="component" value="Unassembled WGS sequence"/>
</dbReference>